<dbReference type="AlphaFoldDB" id="A0A0A9GP01"/>
<reference evidence="1" key="1">
    <citation type="submission" date="2014-09" db="EMBL/GenBank/DDBJ databases">
        <authorList>
            <person name="Magalhaes I.L.F."/>
            <person name="Oliveira U."/>
            <person name="Santos F.R."/>
            <person name="Vidigal T.H.D.A."/>
            <person name="Brescovit A.D."/>
            <person name="Santos A.J."/>
        </authorList>
    </citation>
    <scope>NUCLEOTIDE SEQUENCE</scope>
    <source>
        <tissue evidence="1">Shoot tissue taken approximately 20 cm above the soil surface</tissue>
    </source>
</reference>
<evidence type="ECO:0000313" key="1">
    <source>
        <dbReference type="EMBL" id="JAE26880.1"/>
    </source>
</evidence>
<dbReference type="EMBL" id="GBRH01171016">
    <property type="protein sequence ID" value="JAE26880.1"/>
    <property type="molecule type" value="Transcribed_RNA"/>
</dbReference>
<reference evidence="1" key="2">
    <citation type="journal article" date="2015" name="Data Brief">
        <title>Shoot transcriptome of the giant reed, Arundo donax.</title>
        <authorList>
            <person name="Barrero R.A."/>
            <person name="Guerrero F.D."/>
            <person name="Moolhuijzen P."/>
            <person name="Goolsby J.A."/>
            <person name="Tidwell J."/>
            <person name="Bellgard S.E."/>
            <person name="Bellgard M.I."/>
        </authorList>
    </citation>
    <scope>NUCLEOTIDE SEQUENCE</scope>
    <source>
        <tissue evidence="1">Shoot tissue taken approximately 20 cm above the soil surface</tissue>
    </source>
</reference>
<organism evidence="1">
    <name type="scientific">Arundo donax</name>
    <name type="common">Giant reed</name>
    <name type="synonym">Donax arundinaceus</name>
    <dbReference type="NCBI Taxonomy" id="35708"/>
    <lineage>
        <taxon>Eukaryota</taxon>
        <taxon>Viridiplantae</taxon>
        <taxon>Streptophyta</taxon>
        <taxon>Embryophyta</taxon>
        <taxon>Tracheophyta</taxon>
        <taxon>Spermatophyta</taxon>
        <taxon>Magnoliopsida</taxon>
        <taxon>Liliopsida</taxon>
        <taxon>Poales</taxon>
        <taxon>Poaceae</taxon>
        <taxon>PACMAD clade</taxon>
        <taxon>Arundinoideae</taxon>
        <taxon>Arundineae</taxon>
        <taxon>Arundo</taxon>
    </lineage>
</organism>
<sequence length="67" mass="8433">MLPLRRQALRRSWYIRKYFSIFWFTLRLITNPSTARRPCRSSMCSWRQWQYRLEERCTVQRSLLFKG</sequence>
<accession>A0A0A9GP01</accession>
<proteinExistence type="predicted"/>
<protein>
    <submittedName>
        <fullName evidence="1">Uncharacterized protein</fullName>
    </submittedName>
</protein>
<name>A0A0A9GP01_ARUDO</name>